<dbReference type="PROSITE" id="PS50011">
    <property type="entry name" value="PROTEIN_KINASE_DOM"/>
    <property type="match status" value="1"/>
</dbReference>
<reference evidence="6 7" key="1">
    <citation type="submission" date="2018-06" db="EMBL/GenBank/DDBJ databases">
        <title>Lujinxingia sediminis gen. nov. sp. nov., a new facultative anaerobic member of the class Deltaproteobacteria, and proposal of Lujinxingaceae fam. nov.</title>
        <authorList>
            <person name="Guo L.-Y."/>
            <person name="Li C.-M."/>
            <person name="Wang S."/>
            <person name="Du Z.-J."/>
        </authorList>
    </citation>
    <scope>NUCLEOTIDE SEQUENCE [LARGE SCALE GENOMIC DNA]</scope>
    <source>
        <strain evidence="6 7">FA350</strain>
    </source>
</reference>
<dbReference type="SUPFAM" id="SSF56112">
    <property type="entry name" value="Protein kinase-like (PK-like)"/>
    <property type="match status" value="1"/>
</dbReference>
<feature type="domain" description="Protein kinase" evidence="5">
    <location>
        <begin position="10"/>
        <end position="271"/>
    </location>
</feature>
<dbReference type="PANTHER" id="PTHR43289:SF6">
    <property type="entry name" value="SERINE_THREONINE-PROTEIN KINASE NEKL-3"/>
    <property type="match status" value="1"/>
</dbReference>
<evidence type="ECO:0000256" key="4">
    <source>
        <dbReference type="ARBA" id="ARBA00022840"/>
    </source>
</evidence>
<dbReference type="Gene3D" id="1.10.510.10">
    <property type="entry name" value="Transferase(Phosphotransferase) domain 1"/>
    <property type="match status" value="1"/>
</dbReference>
<dbReference type="InterPro" id="IPR011009">
    <property type="entry name" value="Kinase-like_dom_sf"/>
</dbReference>
<dbReference type="AlphaFoldDB" id="A0A2Z4FJV4"/>
<dbReference type="GO" id="GO:0005524">
    <property type="term" value="F:ATP binding"/>
    <property type="evidence" value="ECO:0007669"/>
    <property type="project" value="UniProtKB-KW"/>
</dbReference>
<dbReference type="Gene3D" id="3.30.200.20">
    <property type="entry name" value="Phosphorylase Kinase, domain 1"/>
    <property type="match status" value="1"/>
</dbReference>
<dbReference type="SMART" id="SM00220">
    <property type="entry name" value="S_TKc"/>
    <property type="match status" value="1"/>
</dbReference>
<dbReference type="InterPro" id="IPR000719">
    <property type="entry name" value="Prot_kinase_dom"/>
</dbReference>
<proteinExistence type="predicted"/>
<dbReference type="OrthoDB" id="9779541at2"/>
<dbReference type="CDD" id="cd14014">
    <property type="entry name" value="STKc_PknB_like"/>
    <property type="match status" value="1"/>
</dbReference>
<dbReference type="KEGG" id="bsed:DN745_07110"/>
<accession>A0A2Z4FJV4</accession>
<keyword evidence="7" id="KW-1185">Reference proteome</keyword>
<dbReference type="PANTHER" id="PTHR43289">
    <property type="entry name" value="MITOGEN-ACTIVATED PROTEIN KINASE KINASE KINASE 20-RELATED"/>
    <property type="match status" value="1"/>
</dbReference>
<dbReference type="Pfam" id="PF00069">
    <property type="entry name" value="Pkinase"/>
    <property type="match status" value="1"/>
</dbReference>
<evidence type="ECO:0000313" key="7">
    <source>
        <dbReference type="Proteomes" id="UP000249799"/>
    </source>
</evidence>
<dbReference type="EMBL" id="CP030032">
    <property type="protein sequence ID" value="AWV89115.1"/>
    <property type="molecule type" value="Genomic_DNA"/>
</dbReference>
<dbReference type="Proteomes" id="UP000249799">
    <property type="component" value="Chromosome"/>
</dbReference>
<name>A0A2Z4FJV4_9DELT</name>
<keyword evidence="1" id="KW-0808">Transferase</keyword>
<protein>
    <recommendedName>
        <fullName evidence="5">Protein kinase domain-containing protein</fullName>
    </recommendedName>
</protein>
<evidence type="ECO:0000256" key="3">
    <source>
        <dbReference type="ARBA" id="ARBA00022777"/>
    </source>
</evidence>
<keyword evidence="2" id="KW-0547">Nucleotide-binding</keyword>
<dbReference type="GO" id="GO:0004674">
    <property type="term" value="F:protein serine/threonine kinase activity"/>
    <property type="evidence" value="ECO:0007669"/>
    <property type="project" value="TreeGrafter"/>
</dbReference>
<evidence type="ECO:0000256" key="2">
    <source>
        <dbReference type="ARBA" id="ARBA00022741"/>
    </source>
</evidence>
<keyword evidence="3" id="KW-0418">Kinase</keyword>
<evidence type="ECO:0000256" key="1">
    <source>
        <dbReference type="ARBA" id="ARBA00022679"/>
    </source>
</evidence>
<keyword evidence="4" id="KW-0067">ATP-binding</keyword>
<evidence type="ECO:0000313" key="6">
    <source>
        <dbReference type="EMBL" id="AWV89115.1"/>
    </source>
</evidence>
<gene>
    <name evidence="6" type="ORF">DN745_07110</name>
</gene>
<sequence length="292" mass="31854">MKITLRIGDVSLSEIIAHGSIGEVWRGTHSVYHYPIALKKLSNATKDVAWRRREFEYELALLKTLSHPGIVTVYDTETLDGTPVLAMEMAENSCADTPRLASWGAVRALLLQVLGALDYLHAKQIIHCDIKPANILRFSSPASAPAYKLIDFGIAQLTAATPRTAGACPREYRGSPEYSAPEQIRGETENIGPWTDLYALGCTIYAVATGRPPFGSDGFIPLTQAHLNTPAGPFCPDFEVPATLQSWLHQLMRKDPADRFASAQAATEALLNLPAPPPRSRSLSPEIGPRLK</sequence>
<evidence type="ECO:0000259" key="5">
    <source>
        <dbReference type="PROSITE" id="PS50011"/>
    </source>
</evidence>
<organism evidence="6 7">
    <name type="scientific">Bradymonas sediminis</name>
    <dbReference type="NCBI Taxonomy" id="1548548"/>
    <lineage>
        <taxon>Bacteria</taxon>
        <taxon>Deltaproteobacteria</taxon>
        <taxon>Bradymonadales</taxon>
        <taxon>Bradymonadaceae</taxon>
        <taxon>Bradymonas</taxon>
    </lineage>
</organism>
<dbReference type="RefSeq" id="WP_111333359.1">
    <property type="nucleotide sequence ID" value="NZ_CP030032.1"/>
</dbReference>